<evidence type="ECO:0000313" key="2">
    <source>
        <dbReference type="EMBL" id="MER7377161.1"/>
    </source>
</evidence>
<evidence type="ECO:0000256" key="1">
    <source>
        <dbReference type="SAM" id="MobiDB-lite"/>
    </source>
</evidence>
<comment type="caution">
    <text evidence="2">The sequence shown here is derived from an EMBL/GenBank/DDBJ whole genome shotgun (WGS) entry which is preliminary data.</text>
</comment>
<organism evidence="2 3">
    <name type="scientific">Streptomyces lanatus</name>
    <dbReference type="NCBI Taxonomy" id="66900"/>
    <lineage>
        <taxon>Bacteria</taxon>
        <taxon>Bacillati</taxon>
        <taxon>Actinomycetota</taxon>
        <taxon>Actinomycetes</taxon>
        <taxon>Kitasatosporales</taxon>
        <taxon>Streptomycetaceae</taxon>
        <taxon>Streptomyces</taxon>
    </lineage>
</organism>
<sequence>MDDIAQDPTSSTPAERAARGRAIWDRYCTQYGGYTAVEDVIADLLHFADADVTDGAGTVLRRAQAHYFAERPDSMPQHPAADPEPPLFDEHGNYTPSPGTEYPFAVSDIARATARLLGQGWSAESGYWGVSGAIAGPYTAEFEFVVDYQGDLTLTYTPYEADGFPELPELPDGVKECGEGVYLELASAADGLDNLAERSAAAIRTVTGYDPADFDFESSASRQHHVDTGRYLRKGEAEQA</sequence>
<keyword evidence="3" id="KW-1185">Reference proteome</keyword>
<gene>
    <name evidence="2" type="ORF">ABT384_31480</name>
</gene>
<dbReference type="RefSeq" id="WP_190074174.1">
    <property type="nucleotide sequence ID" value="NZ_BNBM01000017.1"/>
</dbReference>
<protein>
    <submittedName>
        <fullName evidence="2">Uncharacterized protein</fullName>
    </submittedName>
</protein>
<accession>A0ABV1XZY5</accession>
<proteinExistence type="predicted"/>
<feature type="region of interest" description="Disordered" evidence="1">
    <location>
        <begin position="218"/>
        <end position="240"/>
    </location>
</feature>
<dbReference type="EMBL" id="JBEPFB010000017">
    <property type="protein sequence ID" value="MER7377161.1"/>
    <property type="molecule type" value="Genomic_DNA"/>
</dbReference>
<dbReference type="Proteomes" id="UP001486207">
    <property type="component" value="Unassembled WGS sequence"/>
</dbReference>
<reference evidence="2 3" key="1">
    <citation type="submission" date="2024-06" db="EMBL/GenBank/DDBJ databases">
        <title>The Natural Products Discovery Center: Release of the First 8490 Sequenced Strains for Exploring Actinobacteria Biosynthetic Diversity.</title>
        <authorList>
            <person name="Kalkreuter E."/>
            <person name="Kautsar S.A."/>
            <person name="Yang D."/>
            <person name="Bader C.D."/>
            <person name="Teijaro C.N."/>
            <person name="Fluegel L."/>
            <person name="Davis C.M."/>
            <person name="Simpson J.R."/>
            <person name="Lauterbach L."/>
            <person name="Steele A.D."/>
            <person name="Gui C."/>
            <person name="Meng S."/>
            <person name="Li G."/>
            <person name="Viehrig K."/>
            <person name="Ye F."/>
            <person name="Su P."/>
            <person name="Kiefer A.F."/>
            <person name="Nichols A."/>
            <person name="Cepeda A.J."/>
            <person name="Yan W."/>
            <person name="Fan B."/>
            <person name="Jiang Y."/>
            <person name="Adhikari A."/>
            <person name="Zheng C.-J."/>
            <person name="Schuster L."/>
            <person name="Cowan T.M."/>
            <person name="Smanski M.J."/>
            <person name="Chevrette M.G."/>
            <person name="De Carvalho L.P.S."/>
            <person name="Shen B."/>
        </authorList>
    </citation>
    <scope>NUCLEOTIDE SEQUENCE [LARGE SCALE GENOMIC DNA]</scope>
    <source>
        <strain evidence="2 3">NPDC000155</strain>
    </source>
</reference>
<evidence type="ECO:0000313" key="3">
    <source>
        <dbReference type="Proteomes" id="UP001486207"/>
    </source>
</evidence>
<name>A0ABV1XZY5_9ACTN</name>
<feature type="compositionally biased region" description="Basic and acidic residues" evidence="1">
    <location>
        <begin position="224"/>
        <end position="240"/>
    </location>
</feature>